<sequence length="130" mass="14982">MAKKMIRPLHSEADYDVALNEIERYFENEPKPGAPEADRFDLLALIIEDYERKRWPIEPPDTIDAIRYRITVTVHQTIVNSGSTTSRRPPALAFRLAAAFDFHRQLVLDGTHAEYDRIDVLKLSQCSVRS</sequence>
<organism evidence="1 2">
    <name type="scientific">Bradyrhizobium sediminis</name>
    <dbReference type="NCBI Taxonomy" id="2840469"/>
    <lineage>
        <taxon>Bacteria</taxon>
        <taxon>Pseudomonadati</taxon>
        <taxon>Pseudomonadota</taxon>
        <taxon>Alphaproteobacteria</taxon>
        <taxon>Hyphomicrobiales</taxon>
        <taxon>Nitrobacteraceae</taxon>
        <taxon>Bradyrhizobium</taxon>
    </lineage>
</organism>
<protein>
    <submittedName>
        <fullName evidence="1">Uncharacterized protein</fullName>
    </submittedName>
</protein>
<dbReference type="RefSeq" id="WP_215621893.1">
    <property type="nucleotide sequence ID" value="NZ_CP076134.1"/>
</dbReference>
<accession>A0A975NEP1</accession>
<dbReference type="AlphaFoldDB" id="A0A975NEP1"/>
<gene>
    <name evidence="1" type="ORF">KMZ29_26350</name>
</gene>
<evidence type="ECO:0000313" key="2">
    <source>
        <dbReference type="Proteomes" id="UP000680839"/>
    </source>
</evidence>
<dbReference type="EMBL" id="CP076134">
    <property type="protein sequence ID" value="QWG13146.1"/>
    <property type="molecule type" value="Genomic_DNA"/>
</dbReference>
<proteinExistence type="predicted"/>
<name>A0A975NEP1_9BRAD</name>
<reference evidence="1" key="1">
    <citation type="submission" date="2021-06" db="EMBL/GenBank/DDBJ databases">
        <title>Bradyrhizobium sp. S2-20-1 Genome sequencing.</title>
        <authorList>
            <person name="Jin L."/>
        </authorList>
    </citation>
    <scope>NUCLEOTIDE SEQUENCE</scope>
    <source>
        <strain evidence="1">S2-20-1</strain>
    </source>
</reference>
<evidence type="ECO:0000313" key="1">
    <source>
        <dbReference type="EMBL" id="QWG13146.1"/>
    </source>
</evidence>
<dbReference type="Proteomes" id="UP000680839">
    <property type="component" value="Chromosome"/>
</dbReference>